<name>A0AAN5BUK7_ASPOZ</name>
<organism evidence="1 2">
    <name type="scientific">Aspergillus oryzae</name>
    <name type="common">Yellow koji mold</name>
    <dbReference type="NCBI Taxonomy" id="5062"/>
    <lineage>
        <taxon>Eukaryota</taxon>
        <taxon>Fungi</taxon>
        <taxon>Dikarya</taxon>
        <taxon>Ascomycota</taxon>
        <taxon>Pezizomycotina</taxon>
        <taxon>Eurotiomycetes</taxon>
        <taxon>Eurotiomycetidae</taxon>
        <taxon>Eurotiales</taxon>
        <taxon>Aspergillaceae</taxon>
        <taxon>Aspergillus</taxon>
        <taxon>Aspergillus subgen. Circumdati</taxon>
    </lineage>
</organism>
<evidence type="ECO:0000313" key="1">
    <source>
        <dbReference type="EMBL" id="GMG33520.1"/>
    </source>
</evidence>
<accession>A0AAN5BUK7</accession>
<dbReference type="AlphaFoldDB" id="A0AAN5BUK7"/>
<protein>
    <submittedName>
        <fullName evidence="1">Unnamed protein product</fullName>
    </submittedName>
</protein>
<evidence type="ECO:0000313" key="2">
    <source>
        <dbReference type="Proteomes" id="UP001165205"/>
    </source>
</evidence>
<dbReference type="Proteomes" id="UP001165205">
    <property type="component" value="Unassembled WGS sequence"/>
</dbReference>
<dbReference type="EMBL" id="BSYA01000119">
    <property type="protein sequence ID" value="GMG33520.1"/>
    <property type="molecule type" value="Genomic_DNA"/>
</dbReference>
<sequence>MNDQVLLSSIRMCNGISSYIHPCIPNQFIHLLKLTRLGNLDSGTGCTLGSSEGFDQFNQFEAFSNLAKDDVGSIQPICDNCGDEELRAISGSR</sequence>
<proteinExistence type="predicted"/>
<comment type="caution">
    <text evidence="1">The sequence shown here is derived from an EMBL/GenBank/DDBJ whole genome shotgun (WGS) entry which is preliminary data.</text>
</comment>
<reference evidence="1" key="1">
    <citation type="submission" date="2023-04" db="EMBL/GenBank/DDBJ databases">
        <title>Aspergillus oryzae NBRC 4228.</title>
        <authorList>
            <person name="Ichikawa N."/>
            <person name="Sato H."/>
            <person name="Tonouchi N."/>
        </authorList>
    </citation>
    <scope>NUCLEOTIDE SEQUENCE</scope>
    <source>
        <strain evidence="1">NBRC 4228</strain>
    </source>
</reference>
<gene>
    <name evidence="1" type="ORF">Aory04_000903500</name>
</gene>